<dbReference type="RefSeq" id="WP_354087366.1">
    <property type="nucleotide sequence ID" value="NZ_JBEPTF010000001.1"/>
</dbReference>
<reference evidence="1 2" key="1">
    <citation type="submission" date="2024-06" db="EMBL/GenBank/DDBJ databases">
        <title>Sorghum-associated microbial communities from plants grown in Nebraska, USA.</title>
        <authorList>
            <person name="Schachtman D."/>
        </authorList>
    </citation>
    <scope>NUCLEOTIDE SEQUENCE [LARGE SCALE GENOMIC DNA]</scope>
    <source>
        <strain evidence="1 2">2814</strain>
    </source>
</reference>
<dbReference type="EMBL" id="JBEPTF010000001">
    <property type="protein sequence ID" value="MET4682417.1"/>
    <property type="molecule type" value="Genomic_DNA"/>
</dbReference>
<proteinExistence type="predicted"/>
<gene>
    <name evidence="1" type="ORF">ABIE19_000326</name>
</gene>
<name>A0ABV2R781_9CAUL</name>
<comment type="caution">
    <text evidence="1">The sequence shown here is derived from an EMBL/GenBank/DDBJ whole genome shotgun (WGS) entry which is preliminary data.</text>
</comment>
<organism evidence="1 2">
    <name type="scientific">Brevundimonas faecalis</name>
    <dbReference type="NCBI Taxonomy" id="947378"/>
    <lineage>
        <taxon>Bacteria</taxon>
        <taxon>Pseudomonadati</taxon>
        <taxon>Pseudomonadota</taxon>
        <taxon>Alphaproteobacteria</taxon>
        <taxon>Caulobacterales</taxon>
        <taxon>Caulobacteraceae</taxon>
        <taxon>Brevundimonas</taxon>
    </lineage>
</organism>
<keyword evidence="2" id="KW-1185">Reference proteome</keyword>
<accession>A0ABV2R781</accession>
<protein>
    <submittedName>
        <fullName evidence="1">Uncharacterized protein</fullName>
    </submittedName>
</protein>
<sequence>MITNIHDRRTNLHLWRTIDAVAEATWHDNHNPDVDGSHDNADPSASIASGDIYAVRTAISVADAVTWAHAFADEITLYLYDAGSYDTDEG</sequence>
<evidence type="ECO:0000313" key="1">
    <source>
        <dbReference type="EMBL" id="MET4682417.1"/>
    </source>
</evidence>
<dbReference type="Proteomes" id="UP001549313">
    <property type="component" value="Unassembled WGS sequence"/>
</dbReference>
<evidence type="ECO:0000313" key="2">
    <source>
        <dbReference type="Proteomes" id="UP001549313"/>
    </source>
</evidence>